<comment type="subcellular location">
    <subcellularLocation>
        <location evidence="1">Cell membrane</location>
        <topology evidence="1">Multi-pass membrane protein</topology>
    </subcellularLocation>
</comment>
<dbReference type="AlphaFoldDB" id="A0A160TB96"/>
<dbReference type="Pfam" id="PF01899">
    <property type="entry name" value="MNHE"/>
    <property type="match status" value="1"/>
</dbReference>
<name>A0A160TB96_9ZZZZ</name>
<evidence type="ECO:0000256" key="5">
    <source>
        <dbReference type="ARBA" id="ARBA00023136"/>
    </source>
</evidence>
<dbReference type="GO" id="GO:0008324">
    <property type="term" value="F:monoatomic cation transmembrane transporter activity"/>
    <property type="evidence" value="ECO:0007669"/>
    <property type="project" value="InterPro"/>
</dbReference>
<dbReference type="EMBL" id="CZQC01000035">
    <property type="protein sequence ID" value="CUS41061.1"/>
    <property type="molecule type" value="Genomic_DNA"/>
</dbReference>
<organism evidence="6">
    <name type="scientific">hydrothermal vent metagenome</name>
    <dbReference type="NCBI Taxonomy" id="652676"/>
    <lineage>
        <taxon>unclassified sequences</taxon>
        <taxon>metagenomes</taxon>
        <taxon>ecological metagenomes</taxon>
    </lineage>
</organism>
<keyword evidence="5" id="KW-0472">Membrane</keyword>
<keyword evidence="4" id="KW-1133">Transmembrane helix</keyword>
<protein>
    <submittedName>
        <fullName evidence="6">Na(+) H(+) antiporter subunit E</fullName>
    </submittedName>
</protein>
<proteinExistence type="predicted"/>
<dbReference type="PANTHER" id="PTHR34584">
    <property type="entry name" value="NA(+)/H(+) ANTIPORTER SUBUNIT E1"/>
    <property type="match status" value="1"/>
</dbReference>
<dbReference type="InterPro" id="IPR002758">
    <property type="entry name" value="Cation_antiport_E"/>
</dbReference>
<keyword evidence="2" id="KW-1003">Cell membrane</keyword>
<dbReference type="PANTHER" id="PTHR34584:SF1">
    <property type="entry name" value="NA(+)_H(+) ANTIPORTER SUBUNIT E1"/>
    <property type="match status" value="1"/>
</dbReference>
<gene>
    <name evidence="6" type="ORF">MGWOODY_Tha2300</name>
</gene>
<dbReference type="NCBIfam" id="NF006518">
    <property type="entry name" value="PRK08965.1-2"/>
    <property type="match status" value="1"/>
</dbReference>
<evidence type="ECO:0000313" key="6">
    <source>
        <dbReference type="EMBL" id="CUS41061.1"/>
    </source>
</evidence>
<dbReference type="PIRSF" id="PIRSF019239">
    <property type="entry name" value="MrpE"/>
    <property type="match status" value="1"/>
</dbReference>
<evidence type="ECO:0000256" key="3">
    <source>
        <dbReference type="ARBA" id="ARBA00022692"/>
    </source>
</evidence>
<evidence type="ECO:0000256" key="4">
    <source>
        <dbReference type="ARBA" id="ARBA00022989"/>
    </source>
</evidence>
<accession>A0A160TB96</accession>
<keyword evidence="3" id="KW-0812">Transmembrane</keyword>
<reference evidence="6" key="1">
    <citation type="submission" date="2015-10" db="EMBL/GenBank/DDBJ databases">
        <authorList>
            <person name="Gilbert D.G."/>
        </authorList>
    </citation>
    <scope>NUCLEOTIDE SEQUENCE</scope>
</reference>
<sequence length="161" mass="18625">MKRLFPMPWHSLLLLIVWLLLNGGSFGHLILGSILAVLIPLLTHRYVSGHPPIRHPWKAVRYIRRLLWDIIVANIEVAQRVLAPNSTLKPGWVAYPLQVTDPFQMTLLASTISLTPGTVSVEFSEDRRWLYVHALHLDNTEELVDFIRRRYEQPLQEIFAC</sequence>
<evidence type="ECO:0000256" key="2">
    <source>
        <dbReference type="ARBA" id="ARBA00022475"/>
    </source>
</evidence>
<dbReference type="GO" id="GO:0005886">
    <property type="term" value="C:plasma membrane"/>
    <property type="evidence" value="ECO:0007669"/>
    <property type="project" value="UniProtKB-SubCell"/>
</dbReference>
<evidence type="ECO:0000256" key="1">
    <source>
        <dbReference type="ARBA" id="ARBA00004651"/>
    </source>
</evidence>